<feature type="transmembrane region" description="Helical" evidence="1">
    <location>
        <begin position="53"/>
        <end position="70"/>
    </location>
</feature>
<comment type="caution">
    <text evidence="2">The sequence shown here is derived from an EMBL/GenBank/DDBJ whole genome shotgun (WGS) entry which is preliminary data.</text>
</comment>
<evidence type="ECO:0000313" key="2">
    <source>
        <dbReference type="EMBL" id="KAG9251424.1"/>
    </source>
</evidence>
<dbReference type="EMBL" id="MU251268">
    <property type="protein sequence ID" value="KAG9251424.1"/>
    <property type="molecule type" value="Genomic_DNA"/>
</dbReference>
<dbReference type="OrthoDB" id="4840990at2759"/>
<organism evidence="2 3">
    <name type="scientific">Emericellopsis atlantica</name>
    <dbReference type="NCBI Taxonomy" id="2614577"/>
    <lineage>
        <taxon>Eukaryota</taxon>
        <taxon>Fungi</taxon>
        <taxon>Dikarya</taxon>
        <taxon>Ascomycota</taxon>
        <taxon>Pezizomycotina</taxon>
        <taxon>Sordariomycetes</taxon>
        <taxon>Hypocreomycetidae</taxon>
        <taxon>Hypocreales</taxon>
        <taxon>Bionectriaceae</taxon>
        <taxon>Emericellopsis</taxon>
    </lineage>
</organism>
<protein>
    <submittedName>
        <fullName evidence="2">Uncharacterized protein</fullName>
    </submittedName>
</protein>
<evidence type="ECO:0000256" key="1">
    <source>
        <dbReference type="SAM" id="Phobius"/>
    </source>
</evidence>
<dbReference type="RefSeq" id="XP_046115348.1">
    <property type="nucleotide sequence ID" value="XM_046265301.1"/>
</dbReference>
<feature type="transmembrane region" description="Helical" evidence="1">
    <location>
        <begin position="15"/>
        <end position="32"/>
    </location>
</feature>
<keyword evidence="1" id="KW-1133">Transmembrane helix</keyword>
<reference evidence="2" key="1">
    <citation type="journal article" date="2021" name="IMA Fungus">
        <title>Genomic characterization of three marine fungi, including Emericellopsis atlantica sp. nov. with signatures of a generalist lifestyle and marine biomass degradation.</title>
        <authorList>
            <person name="Hagestad O.C."/>
            <person name="Hou L."/>
            <person name="Andersen J.H."/>
            <person name="Hansen E.H."/>
            <person name="Altermark B."/>
            <person name="Li C."/>
            <person name="Kuhnert E."/>
            <person name="Cox R.J."/>
            <person name="Crous P.W."/>
            <person name="Spatafora J.W."/>
            <person name="Lail K."/>
            <person name="Amirebrahimi M."/>
            <person name="Lipzen A."/>
            <person name="Pangilinan J."/>
            <person name="Andreopoulos W."/>
            <person name="Hayes R.D."/>
            <person name="Ng V."/>
            <person name="Grigoriev I.V."/>
            <person name="Jackson S.A."/>
            <person name="Sutton T.D.S."/>
            <person name="Dobson A.D.W."/>
            <person name="Rama T."/>
        </authorList>
    </citation>
    <scope>NUCLEOTIDE SEQUENCE</scope>
    <source>
        <strain evidence="2">TS7</strain>
    </source>
</reference>
<accession>A0A9P7ZG12</accession>
<sequence>MDALLAHEPTPEQRLLILGAFVAVGLLLSLQLSQTASPQPLRWTLLTDETRPYWYTIYVLEAFLAMQNTYPLLLEKMRSLHLGNEEEILNTVWVGLLGLEVLMVLGVFVQGVAKRLGYGTAAARKVKAS</sequence>
<dbReference type="AlphaFoldDB" id="A0A9P7ZG12"/>
<dbReference type="Proteomes" id="UP000887229">
    <property type="component" value="Unassembled WGS sequence"/>
</dbReference>
<feature type="transmembrane region" description="Helical" evidence="1">
    <location>
        <begin position="90"/>
        <end position="109"/>
    </location>
</feature>
<proteinExistence type="predicted"/>
<keyword evidence="1" id="KW-0472">Membrane</keyword>
<evidence type="ECO:0000313" key="3">
    <source>
        <dbReference type="Proteomes" id="UP000887229"/>
    </source>
</evidence>
<gene>
    <name evidence="2" type="ORF">F5Z01DRAFT_676910</name>
</gene>
<dbReference type="GeneID" id="70296204"/>
<keyword evidence="1" id="KW-0812">Transmembrane</keyword>
<name>A0A9P7ZG12_9HYPO</name>
<keyword evidence="3" id="KW-1185">Reference proteome</keyword>